<dbReference type="PROSITE" id="PS00356">
    <property type="entry name" value="HTH_LACI_1"/>
    <property type="match status" value="1"/>
</dbReference>
<evidence type="ECO:0000256" key="2">
    <source>
        <dbReference type="ARBA" id="ARBA00023125"/>
    </source>
</evidence>
<feature type="domain" description="HTH lacI-type" evidence="4">
    <location>
        <begin position="15"/>
        <end position="69"/>
    </location>
</feature>
<dbReference type="PANTHER" id="PTHR30146:SF109">
    <property type="entry name" value="HTH-TYPE TRANSCRIPTIONAL REGULATOR GALS"/>
    <property type="match status" value="1"/>
</dbReference>
<evidence type="ECO:0000256" key="3">
    <source>
        <dbReference type="ARBA" id="ARBA00023163"/>
    </source>
</evidence>
<evidence type="ECO:0000259" key="4">
    <source>
        <dbReference type="PROSITE" id="PS50932"/>
    </source>
</evidence>
<dbReference type="InterPro" id="IPR010982">
    <property type="entry name" value="Lambda_DNA-bd_dom_sf"/>
</dbReference>
<dbReference type="SUPFAM" id="SSF47413">
    <property type="entry name" value="lambda repressor-like DNA-binding domains"/>
    <property type="match status" value="1"/>
</dbReference>
<keyword evidence="7" id="KW-1185">Reference proteome</keyword>
<dbReference type="SUPFAM" id="SSF53822">
    <property type="entry name" value="Periplasmic binding protein-like I"/>
    <property type="match status" value="1"/>
</dbReference>
<evidence type="ECO:0000313" key="7">
    <source>
        <dbReference type="Proteomes" id="UP001059380"/>
    </source>
</evidence>
<organism evidence="6 7">
    <name type="scientific">Occallatibacter riparius</name>
    <dbReference type="NCBI Taxonomy" id="1002689"/>
    <lineage>
        <taxon>Bacteria</taxon>
        <taxon>Pseudomonadati</taxon>
        <taxon>Acidobacteriota</taxon>
        <taxon>Terriglobia</taxon>
        <taxon>Terriglobales</taxon>
        <taxon>Acidobacteriaceae</taxon>
        <taxon>Occallatibacter</taxon>
    </lineage>
</organism>
<dbReference type="SMART" id="SM00354">
    <property type="entry name" value="HTH_LACI"/>
    <property type="match status" value="1"/>
</dbReference>
<protein>
    <submittedName>
        <fullName evidence="6">LacI family transcriptional regulator</fullName>
    </submittedName>
</protein>
<evidence type="ECO:0000259" key="5">
    <source>
        <dbReference type="PROSITE" id="PS50943"/>
    </source>
</evidence>
<dbReference type="InterPro" id="IPR028082">
    <property type="entry name" value="Peripla_BP_I"/>
</dbReference>
<dbReference type="PANTHER" id="PTHR30146">
    <property type="entry name" value="LACI-RELATED TRANSCRIPTIONAL REPRESSOR"/>
    <property type="match status" value="1"/>
</dbReference>
<reference evidence="6" key="1">
    <citation type="submission" date="2021-04" db="EMBL/GenBank/DDBJ databases">
        <title>Phylogenetic analysis of Acidobacteriaceae.</title>
        <authorList>
            <person name="Qiu L."/>
            <person name="Zhang Q."/>
        </authorList>
    </citation>
    <scope>NUCLEOTIDE SEQUENCE</scope>
    <source>
        <strain evidence="6">DSM 25168</strain>
    </source>
</reference>
<dbReference type="Pfam" id="PF00356">
    <property type="entry name" value="LacI"/>
    <property type="match status" value="1"/>
</dbReference>
<dbReference type="EMBL" id="CP093313">
    <property type="protein sequence ID" value="UWZ81734.1"/>
    <property type="molecule type" value="Genomic_DNA"/>
</dbReference>
<dbReference type="Gene3D" id="1.10.260.40">
    <property type="entry name" value="lambda repressor-like DNA-binding domains"/>
    <property type="match status" value="1"/>
</dbReference>
<dbReference type="CDD" id="cd01392">
    <property type="entry name" value="HTH_LacI"/>
    <property type="match status" value="1"/>
</dbReference>
<keyword evidence="1" id="KW-0805">Transcription regulation</keyword>
<dbReference type="AlphaFoldDB" id="A0A9J7BLG8"/>
<dbReference type="KEGG" id="orp:MOP44_14185"/>
<gene>
    <name evidence="6" type="ORF">MOP44_14185</name>
</gene>
<dbReference type="InterPro" id="IPR001387">
    <property type="entry name" value="Cro/C1-type_HTH"/>
</dbReference>
<dbReference type="InterPro" id="IPR000843">
    <property type="entry name" value="HTH_LacI"/>
</dbReference>
<dbReference type="Proteomes" id="UP001059380">
    <property type="component" value="Chromosome"/>
</dbReference>
<dbReference type="GO" id="GO:0003700">
    <property type="term" value="F:DNA-binding transcription factor activity"/>
    <property type="evidence" value="ECO:0007669"/>
    <property type="project" value="TreeGrafter"/>
</dbReference>
<evidence type="ECO:0000313" key="6">
    <source>
        <dbReference type="EMBL" id="UWZ81734.1"/>
    </source>
</evidence>
<sequence>MTSQKGSKTAPGRSTTMADVAKLAGVGKMTVSRLLSGSANVSKETAERVQRAIRMLNYQPNELARSLRSPHSKTIALILPYLYDPFFATCAHAVSTVATQHGYSVLITTSDEKTDIEQQQVAHMLRRRIDGMIIIPAPNEEDYLRGKDFESVHIVTLDRPATHSRFDSVLVNNRAGARAGVAHLIEHGHKTIAFLGLAKDLFTMQARYNGYREAMTGAGLTPELYIECRSNEETVTLVHSLLTEKRPPTALFAGNNLTMRYLLHALNMLRIDVPGQIALAGFDDFDIADVLQPALTVVRQPVYQVGEMAANLLFQRISRGEYPAKGHRVVLPTELVIRRSCGCHRESRVTFGAKSVADTTHE</sequence>
<name>A0A9J7BLG8_9BACT</name>
<proteinExistence type="predicted"/>
<dbReference type="PROSITE" id="PS50932">
    <property type="entry name" value="HTH_LACI_2"/>
    <property type="match status" value="1"/>
</dbReference>
<dbReference type="CDD" id="cd06267">
    <property type="entry name" value="PBP1_LacI_sugar_binding-like"/>
    <property type="match status" value="1"/>
</dbReference>
<dbReference type="Gene3D" id="3.40.50.2300">
    <property type="match status" value="2"/>
</dbReference>
<accession>A0A9J7BLG8</accession>
<dbReference type="GO" id="GO:0000976">
    <property type="term" value="F:transcription cis-regulatory region binding"/>
    <property type="evidence" value="ECO:0007669"/>
    <property type="project" value="TreeGrafter"/>
</dbReference>
<dbReference type="RefSeq" id="WP_260790605.1">
    <property type="nucleotide sequence ID" value="NZ_CP093313.1"/>
</dbReference>
<dbReference type="Pfam" id="PF13377">
    <property type="entry name" value="Peripla_BP_3"/>
    <property type="match status" value="1"/>
</dbReference>
<evidence type="ECO:0000256" key="1">
    <source>
        <dbReference type="ARBA" id="ARBA00023015"/>
    </source>
</evidence>
<feature type="domain" description="HTH cro/C1-type" evidence="5">
    <location>
        <begin position="16"/>
        <end position="63"/>
    </location>
</feature>
<dbReference type="PROSITE" id="PS50943">
    <property type="entry name" value="HTH_CROC1"/>
    <property type="match status" value="1"/>
</dbReference>
<dbReference type="InterPro" id="IPR046335">
    <property type="entry name" value="LacI/GalR-like_sensor"/>
</dbReference>
<keyword evidence="2" id="KW-0238">DNA-binding</keyword>
<keyword evidence="3" id="KW-0804">Transcription</keyword>